<dbReference type="InterPro" id="IPR017739">
    <property type="entry name" value="T6SS-assoc_VCA0119"/>
</dbReference>
<keyword evidence="3" id="KW-1185">Reference proteome</keyword>
<evidence type="ECO:0000259" key="1">
    <source>
        <dbReference type="Pfam" id="PF06812"/>
    </source>
</evidence>
<reference evidence="2 3" key="1">
    <citation type="journal article" date="2014" name="Genome Announc.">
        <title>Draft Genome Sequence of Petroleum Oil-Degrading Marine Bacterium Pseudomonas taeanensis Strain MS-3, Isolated from a Crude Oil-Contaminated Seashore.</title>
        <authorList>
            <person name="Lee S.Y."/>
            <person name="Kim S.H."/>
            <person name="Lee D.G."/>
            <person name="Shin S."/>
            <person name="Yun S.H."/>
            <person name="Choi C.W."/>
            <person name="Chung Y.H."/>
            <person name="Choi J.S."/>
            <person name="Kahng H.Y."/>
            <person name="Kim S.I."/>
        </authorList>
    </citation>
    <scope>NUCLEOTIDE SEQUENCE [LARGE SCALE GENOMIC DNA]</scope>
    <source>
        <strain evidence="2 3">MS-3</strain>
    </source>
</reference>
<evidence type="ECO:0000313" key="2">
    <source>
        <dbReference type="EMBL" id="KFX68560.1"/>
    </source>
</evidence>
<dbReference type="InterPro" id="IPR010657">
    <property type="entry name" value="ImpA_N"/>
</dbReference>
<sequence>MTYSNALTTHYLKLAKLPINEDDFAGSDVRYSTEYELLENELAKANALHESGIIDWQKVRENSEVLLSAHSKDLRVAAWLIWGLYQRESFAGLQAGLSLLHYLCLNHWNDLHPRKPRTRAAAISWLIPRLEQALAEHVPVGEQLPLFRSLAEQLRTLEACLSEHLGEDAPLLLPLCRRLDELVSRASQGQPEPGSVGAALAQVKQVASQMLAPGAPVESEKDAHKSLRSLQDQGRPLCAYWLKQKASDLRALRLSRTLLWLPIDSLPERNAEQITALRGLPADKLASYQERYQQGQYADLLVDLEASIARAPFWLDGQHLAWQCLQELDAEQAMREVEIQLALFLQRMNGLEELRFHDGSAFADGQTRAWLSSHVMPHLQPPVTASAPAANDSGSQPAWEVALQDTLPKLRKDGLKAAVQQLKLGLAKARGGRERFFWQLTLARLCFSAKKYELAKTQLESLDQTLQASGLGDWEPDLALDVLRMLHSCCELLPQNHAVRESKEEIYRRLCHLDLEVVLD</sequence>
<dbReference type="NCBIfam" id="TIGR03362">
    <property type="entry name" value="VI_chp_7"/>
    <property type="match status" value="1"/>
</dbReference>
<dbReference type="PANTHER" id="PTHR37024:SF5">
    <property type="entry name" value="IMPA N-TERMINAL DOMAIN-CONTAINING PROTEIN"/>
    <property type="match status" value="1"/>
</dbReference>
<dbReference type="Proteomes" id="UP000030063">
    <property type="component" value="Unassembled WGS sequence"/>
</dbReference>
<dbReference type="Pfam" id="PF16989">
    <property type="entry name" value="T6SS_VasJ"/>
    <property type="match status" value="1"/>
</dbReference>
<organism evidence="2 3">
    <name type="scientific">Pseudomonas taeanensis MS-3</name>
    <dbReference type="NCBI Taxonomy" id="1395571"/>
    <lineage>
        <taxon>Bacteria</taxon>
        <taxon>Pseudomonadati</taxon>
        <taxon>Pseudomonadota</taxon>
        <taxon>Gammaproteobacteria</taxon>
        <taxon>Pseudomonadales</taxon>
        <taxon>Pseudomonadaceae</taxon>
        <taxon>Pseudomonas</taxon>
    </lineage>
</organism>
<dbReference type="Pfam" id="PF06812">
    <property type="entry name" value="ImpA_N"/>
    <property type="match status" value="1"/>
</dbReference>
<accession>A0A0A1YF95</accession>
<gene>
    <name evidence="2" type="ORF">TMS3_0118090</name>
</gene>
<dbReference type="PANTHER" id="PTHR37024">
    <property type="entry name" value="TYPE VI SECRETION SYSTEM DUF2094 AND IMPA-RELATED DOMAIN PROTEIN"/>
    <property type="match status" value="1"/>
</dbReference>
<dbReference type="EMBL" id="AWSQ01000005">
    <property type="protein sequence ID" value="KFX68560.1"/>
    <property type="molecule type" value="Genomic_DNA"/>
</dbReference>
<comment type="caution">
    <text evidence="2">The sequence shown here is derived from an EMBL/GenBank/DDBJ whole genome shotgun (WGS) entry which is preliminary data.</text>
</comment>
<dbReference type="AlphaFoldDB" id="A0A0A1YF95"/>
<protein>
    <submittedName>
        <fullName evidence="2">Type VI secretion protein ImpA</fullName>
    </submittedName>
</protein>
<evidence type="ECO:0000313" key="3">
    <source>
        <dbReference type="Proteomes" id="UP000030063"/>
    </source>
</evidence>
<feature type="domain" description="ImpA N-terminal" evidence="1">
    <location>
        <begin position="18"/>
        <end position="126"/>
    </location>
</feature>
<name>A0A0A1YF95_9PSED</name>
<dbReference type="RefSeq" id="WP_025166606.1">
    <property type="nucleotide sequence ID" value="NZ_AWSQ01000005.1"/>
</dbReference>
<dbReference type="STRING" id="1395571.TMS3_0118090"/>
<dbReference type="OrthoDB" id="1522895at2"/>
<proteinExistence type="predicted"/>
<dbReference type="eggNOG" id="COG3515">
    <property type="taxonomic scope" value="Bacteria"/>
</dbReference>